<proteinExistence type="predicted"/>
<name>A0A7X2ZGV3_9BACL</name>
<dbReference type="GO" id="GO:0005975">
    <property type="term" value="P:carbohydrate metabolic process"/>
    <property type="evidence" value="ECO:0007669"/>
    <property type="project" value="InterPro"/>
</dbReference>
<accession>A0A7X2ZGV3</accession>
<dbReference type="EMBL" id="WNZX01000040">
    <property type="protein sequence ID" value="MUG74018.1"/>
    <property type="molecule type" value="Genomic_DNA"/>
</dbReference>
<gene>
    <name evidence="2" type="ORF">GNP93_25865</name>
</gene>
<protein>
    <recommendedName>
        <fullName evidence="1">Glycoside hydrolase family 13 N-terminal Ig-like domain-containing protein</fullName>
    </recommendedName>
</protein>
<dbReference type="SUPFAM" id="SSF81296">
    <property type="entry name" value="E set domains"/>
    <property type="match status" value="1"/>
</dbReference>
<organism evidence="2 3">
    <name type="scientific">Paenibacillus validus</name>
    <dbReference type="NCBI Taxonomy" id="44253"/>
    <lineage>
        <taxon>Bacteria</taxon>
        <taxon>Bacillati</taxon>
        <taxon>Bacillota</taxon>
        <taxon>Bacilli</taxon>
        <taxon>Bacillales</taxon>
        <taxon>Paenibacillaceae</taxon>
        <taxon>Paenibacillus</taxon>
    </lineage>
</organism>
<comment type="caution">
    <text evidence="2">The sequence shown here is derived from an EMBL/GenBank/DDBJ whole genome shotgun (WGS) entry which is preliminary data.</text>
</comment>
<dbReference type="InterPro" id="IPR004185">
    <property type="entry name" value="Glyco_hydro_13_lg-like_dom"/>
</dbReference>
<dbReference type="GO" id="GO:0004553">
    <property type="term" value="F:hydrolase activity, hydrolyzing O-glycosyl compounds"/>
    <property type="evidence" value="ECO:0007669"/>
    <property type="project" value="InterPro"/>
</dbReference>
<evidence type="ECO:0000313" key="2">
    <source>
        <dbReference type="EMBL" id="MUG74018.1"/>
    </source>
</evidence>
<dbReference type="Gene3D" id="2.60.40.10">
    <property type="entry name" value="Immunoglobulins"/>
    <property type="match status" value="1"/>
</dbReference>
<reference evidence="2 3" key="1">
    <citation type="submission" date="2019-11" db="EMBL/GenBank/DDBJ databases">
        <title>Draft genome sequences of five Paenibacillus species of dairy origin.</title>
        <authorList>
            <person name="Olajide A.M."/>
            <person name="Chen S."/>
            <person name="Lapointe G."/>
        </authorList>
    </citation>
    <scope>NUCLEOTIDE SEQUENCE [LARGE SCALE GENOMIC DNA]</scope>
    <source>
        <strain evidence="2 3">2CS3</strain>
    </source>
</reference>
<keyword evidence="3" id="KW-1185">Reference proteome</keyword>
<sequence length="99" mass="11296">MRYDEDHPAADEARRCRGSSAYRGGQVEWDLTYIEQNMTLIASDARFDYWETAVKPAFKRFSYGYRVSAADETAWLVETGVHGELPVPSGGYYDFPCLN</sequence>
<evidence type="ECO:0000313" key="3">
    <source>
        <dbReference type="Proteomes" id="UP000450917"/>
    </source>
</evidence>
<dbReference type="AlphaFoldDB" id="A0A7X2ZGV3"/>
<dbReference type="CDD" id="cd02857">
    <property type="entry name" value="E_set_CDase_PDE_N"/>
    <property type="match status" value="1"/>
</dbReference>
<dbReference type="InterPro" id="IPR014756">
    <property type="entry name" value="Ig_E-set"/>
</dbReference>
<dbReference type="Proteomes" id="UP000450917">
    <property type="component" value="Unassembled WGS sequence"/>
</dbReference>
<feature type="domain" description="Glycoside hydrolase family 13 N-terminal Ig-like" evidence="1">
    <location>
        <begin position="28"/>
        <end position="99"/>
    </location>
</feature>
<dbReference type="Pfam" id="PF02903">
    <property type="entry name" value="Alpha-amylase_N"/>
    <property type="match status" value="1"/>
</dbReference>
<dbReference type="InterPro" id="IPR013783">
    <property type="entry name" value="Ig-like_fold"/>
</dbReference>
<evidence type="ECO:0000259" key="1">
    <source>
        <dbReference type="Pfam" id="PF02903"/>
    </source>
</evidence>